<feature type="domain" description="Integrase zinc-binding" evidence="1">
    <location>
        <begin position="190"/>
        <end position="233"/>
    </location>
</feature>
<dbReference type="Pfam" id="PF17921">
    <property type="entry name" value="Integrase_H2C2"/>
    <property type="match status" value="1"/>
</dbReference>
<evidence type="ECO:0000313" key="2">
    <source>
        <dbReference type="EMBL" id="KAK9693753.1"/>
    </source>
</evidence>
<reference evidence="2 3" key="1">
    <citation type="journal article" date="2024" name="BMC Genomics">
        <title>De novo assembly and annotation of Popillia japonica's genome with initial clues to its potential as an invasive pest.</title>
        <authorList>
            <person name="Cucini C."/>
            <person name="Boschi S."/>
            <person name="Funari R."/>
            <person name="Cardaioli E."/>
            <person name="Iannotti N."/>
            <person name="Marturano G."/>
            <person name="Paoli F."/>
            <person name="Bruttini M."/>
            <person name="Carapelli A."/>
            <person name="Frati F."/>
            <person name="Nardi F."/>
        </authorList>
    </citation>
    <scope>NUCLEOTIDE SEQUENCE [LARGE SCALE GENOMIC DNA]</scope>
    <source>
        <strain evidence="2">DMR45628</strain>
    </source>
</reference>
<proteinExistence type="predicted"/>
<accession>A0AAW1IUW9</accession>
<evidence type="ECO:0000259" key="1">
    <source>
        <dbReference type="Pfam" id="PF17921"/>
    </source>
</evidence>
<dbReference type="InterPro" id="IPR041588">
    <property type="entry name" value="Integrase_H2C2"/>
</dbReference>
<keyword evidence="3" id="KW-1185">Reference proteome</keyword>
<dbReference type="Gene3D" id="1.10.340.70">
    <property type="match status" value="1"/>
</dbReference>
<dbReference type="EMBL" id="JASPKY010000532">
    <property type="protein sequence ID" value="KAK9693753.1"/>
    <property type="molecule type" value="Genomic_DNA"/>
</dbReference>
<organism evidence="2 3">
    <name type="scientific">Popillia japonica</name>
    <name type="common">Japanese beetle</name>
    <dbReference type="NCBI Taxonomy" id="7064"/>
    <lineage>
        <taxon>Eukaryota</taxon>
        <taxon>Metazoa</taxon>
        <taxon>Ecdysozoa</taxon>
        <taxon>Arthropoda</taxon>
        <taxon>Hexapoda</taxon>
        <taxon>Insecta</taxon>
        <taxon>Pterygota</taxon>
        <taxon>Neoptera</taxon>
        <taxon>Endopterygota</taxon>
        <taxon>Coleoptera</taxon>
        <taxon>Polyphaga</taxon>
        <taxon>Scarabaeiformia</taxon>
        <taxon>Scarabaeidae</taxon>
        <taxon>Rutelinae</taxon>
        <taxon>Popillia</taxon>
    </lineage>
</organism>
<sequence length="247" mass="29609">MSLHQKKSTRYYAEIPWRTTAMVIHNTRRLKIPLSRYLSLISRDPLEDHSDGNTQHTAIENPAFTLPISDKPLNHFLHQVEIKLGDKYHTSHARPFNKHHLHQVEIKLGDKYHTSHARPFNKHHHTITVRAGQEMENLLQALKEVINPTHIYFHNDNIERIFRQTFSRLFDDKVKIIKCNILCKNIEKTEDQEETVKEYHDRNHNGIIETYNQLKNKYYWPDMKSTINKYIKQESQWHHRNLQSIEK</sequence>
<name>A0AAW1IUW9_POPJA</name>
<protein>
    <submittedName>
        <fullName evidence="2">Integrase zinc binding domain</fullName>
    </submittedName>
</protein>
<dbReference type="Proteomes" id="UP001458880">
    <property type="component" value="Unassembled WGS sequence"/>
</dbReference>
<comment type="caution">
    <text evidence="2">The sequence shown here is derived from an EMBL/GenBank/DDBJ whole genome shotgun (WGS) entry which is preliminary data.</text>
</comment>
<gene>
    <name evidence="2" type="ORF">QE152_g33989</name>
</gene>
<evidence type="ECO:0000313" key="3">
    <source>
        <dbReference type="Proteomes" id="UP001458880"/>
    </source>
</evidence>
<dbReference type="AlphaFoldDB" id="A0AAW1IUW9"/>